<keyword evidence="2" id="KW-0378">Hydrolase</keyword>
<dbReference type="InterPro" id="IPR050266">
    <property type="entry name" value="AB_hydrolase_sf"/>
</dbReference>
<dbReference type="Gene3D" id="3.40.50.1820">
    <property type="entry name" value="alpha/beta hydrolase"/>
    <property type="match status" value="1"/>
</dbReference>
<keyword evidence="3" id="KW-1185">Reference proteome</keyword>
<reference evidence="2 3" key="1">
    <citation type="submission" date="2023-01" db="EMBL/GenBank/DDBJ databases">
        <title>Genomes from the Australian National Cyanobacteria Reference Collection.</title>
        <authorList>
            <person name="Willis A."/>
            <person name="Lee E.M.F."/>
        </authorList>
    </citation>
    <scope>NUCLEOTIDE SEQUENCE [LARGE SCALE GENOMIC DNA]</scope>
    <source>
        <strain evidence="2 3">CS-537/01</strain>
    </source>
</reference>
<comment type="caution">
    <text evidence="2">The sequence shown here is derived from an EMBL/GenBank/DDBJ whole genome shotgun (WGS) entry which is preliminary data.</text>
</comment>
<dbReference type="GO" id="GO:0016787">
    <property type="term" value="F:hydrolase activity"/>
    <property type="evidence" value="ECO:0007669"/>
    <property type="project" value="UniProtKB-KW"/>
</dbReference>
<gene>
    <name evidence="2" type="ORF">PN492_09060</name>
</gene>
<dbReference type="PANTHER" id="PTHR43798">
    <property type="entry name" value="MONOACYLGLYCEROL LIPASE"/>
    <property type="match status" value="1"/>
</dbReference>
<accession>A0ABT5A428</accession>
<name>A0ABT5A428_9CYAN</name>
<dbReference type="InterPro" id="IPR029058">
    <property type="entry name" value="AB_hydrolase_fold"/>
</dbReference>
<dbReference type="PRINTS" id="PR00412">
    <property type="entry name" value="EPOXHYDRLASE"/>
</dbReference>
<dbReference type="InterPro" id="IPR000639">
    <property type="entry name" value="Epox_hydrolase-like"/>
</dbReference>
<organism evidence="2 3">
    <name type="scientific">Dolichospermum circinale CS-537/01</name>
    <dbReference type="NCBI Taxonomy" id="3021739"/>
    <lineage>
        <taxon>Bacteria</taxon>
        <taxon>Bacillati</taxon>
        <taxon>Cyanobacteriota</taxon>
        <taxon>Cyanophyceae</taxon>
        <taxon>Nostocales</taxon>
        <taxon>Aphanizomenonaceae</taxon>
        <taxon>Dolichospermum</taxon>
        <taxon>Dolichospermum circinale</taxon>
    </lineage>
</organism>
<dbReference type="SUPFAM" id="SSF53474">
    <property type="entry name" value="alpha/beta-Hydrolases"/>
    <property type="match status" value="1"/>
</dbReference>
<protein>
    <submittedName>
        <fullName evidence="2">Alpha/beta hydrolase</fullName>
    </submittedName>
</protein>
<dbReference type="InterPro" id="IPR000073">
    <property type="entry name" value="AB_hydrolase_1"/>
</dbReference>
<dbReference type="PRINTS" id="PR00111">
    <property type="entry name" value="ABHYDROLASE"/>
</dbReference>
<evidence type="ECO:0000313" key="2">
    <source>
        <dbReference type="EMBL" id="MDB9486695.1"/>
    </source>
</evidence>
<proteinExistence type="predicted"/>
<dbReference type="Proteomes" id="UP001212123">
    <property type="component" value="Unassembled WGS sequence"/>
</dbReference>
<dbReference type="EMBL" id="JAQMTU010000049">
    <property type="protein sequence ID" value="MDB9486695.1"/>
    <property type="molecule type" value="Genomic_DNA"/>
</dbReference>
<feature type="domain" description="AB hydrolase-1" evidence="1">
    <location>
        <begin position="36"/>
        <end position="267"/>
    </location>
</feature>
<evidence type="ECO:0000259" key="1">
    <source>
        <dbReference type="Pfam" id="PF00561"/>
    </source>
</evidence>
<dbReference type="RefSeq" id="WP_271805313.1">
    <property type="nucleotide sequence ID" value="NZ_JAQMTU010000049.1"/>
</dbReference>
<dbReference type="Pfam" id="PF00561">
    <property type="entry name" value="Abhydrolase_1"/>
    <property type="match status" value="1"/>
</dbReference>
<dbReference type="PANTHER" id="PTHR43798:SF33">
    <property type="entry name" value="HYDROLASE, PUTATIVE (AFU_ORTHOLOGUE AFUA_2G14860)-RELATED"/>
    <property type="match status" value="1"/>
</dbReference>
<sequence>MNYYWLRNSLGATTPGKSIEVDGINLTYNDEGKGLTIICLHAIGHGAADFQKLQTNLVHNYRVIAIDFPSHGNSDDDYQPVSLQRYTNVLTLFIDQLKLDKFVLIGNSIGGSVALQYTFLCPERVQGLILANPGGLDPMDRVKRIFTSFMTNLFSQGLKKSWWYKKGFNDYYRYLVLPSDQAREQREKIIASGEEIALILTQAWQSFSNTASDLRYIAPSIKCPVLFTWASQDKIVQLGRCLPTIKQFPNMTLKLFSCGHSPHLEAPEEFAIAVINFLEVFESHAATTTTNS</sequence>
<evidence type="ECO:0000313" key="3">
    <source>
        <dbReference type="Proteomes" id="UP001212123"/>
    </source>
</evidence>